<evidence type="ECO:0000256" key="2">
    <source>
        <dbReference type="SAM" id="MobiDB-lite"/>
    </source>
</evidence>
<organism evidence="4 5">
    <name type="scientific">Choanephora cucurbitarum</name>
    <dbReference type="NCBI Taxonomy" id="101091"/>
    <lineage>
        <taxon>Eukaryota</taxon>
        <taxon>Fungi</taxon>
        <taxon>Fungi incertae sedis</taxon>
        <taxon>Mucoromycota</taxon>
        <taxon>Mucoromycotina</taxon>
        <taxon>Mucoromycetes</taxon>
        <taxon>Mucorales</taxon>
        <taxon>Mucorineae</taxon>
        <taxon>Choanephoraceae</taxon>
        <taxon>Choanephoroideae</taxon>
        <taxon>Choanephora</taxon>
    </lineage>
</organism>
<dbReference type="OrthoDB" id="5598057at2759"/>
<evidence type="ECO:0000256" key="1">
    <source>
        <dbReference type="ARBA" id="ARBA00022553"/>
    </source>
</evidence>
<feature type="domain" description="PH" evidence="3">
    <location>
        <begin position="450"/>
        <end position="578"/>
    </location>
</feature>
<dbReference type="Gene3D" id="1.20.1270.60">
    <property type="entry name" value="Arfaptin homology (AH) domain/BAR domain"/>
    <property type="match status" value="1"/>
</dbReference>
<keyword evidence="5" id="KW-1185">Reference proteome</keyword>
<dbReference type="AlphaFoldDB" id="A0A1C7NNJ5"/>
<reference evidence="4 5" key="1">
    <citation type="submission" date="2016-03" db="EMBL/GenBank/DDBJ databases">
        <title>Choanephora cucurbitarum.</title>
        <authorList>
            <person name="Min B."/>
            <person name="Park H."/>
            <person name="Park J.-H."/>
            <person name="Shin H.-D."/>
            <person name="Choi I.-G."/>
        </authorList>
    </citation>
    <scope>NUCLEOTIDE SEQUENCE [LARGE SCALE GENOMIC DNA]</scope>
    <source>
        <strain evidence="4 5">KUS-F28377</strain>
    </source>
</reference>
<dbReference type="SUPFAM" id="SSF50729">
    <property type="entry name" value="PH domain-like"/>
    <property type="match status" value="1"/>
</dbReference>
<dbReference type="InterPro" id="IPR027267">
    <property type="entry name" value="AH/BAR_dom_sf"/>
</dbReference>
<dbReference type="InterPro" id="IPR046868">
    <property type="entry name" value="BAR_4"/>
</dbReference>
<dbReference type="InterPro" id="IPR046869">
    <property type="entry name" value="SLM1/RGC1-like_PH"/>
</dbReference>
<keyword evidence="1" id="KW-0597">Phosphoprotein</keyword>
<protein>
    <submittedName>
        <fullName evidence="4">Cytoskeletal signaling protein slm1</fullName>
    </submittedName>
</protein>
<dbReference type="InterPro" id="IPR011993">
    <property type="entry name" value="PH-like_dom_sf"/>
</dbReference>
<dbReference type="Pfam" id="PF20399">
    <property type="entry name" value="PH_20"/>
    <property type="match status" value="1"/>
</dbReference>
<evidence type="ECO:0000313" key="4">
    <source>
        <dbReference type="EMBL" id="OBZ90691.1"/>
    </source>
</evidence>
<feature type="region of interest" description="Disordered" evidence="2">
    <location>
        <begin position="621"/>
        <end position="700"/>
    </location>
</feature>
<dbReference type="EMBL" id="LUGH01000038">
    <property type="protein sequence ID" value="OBZ90691.1"/>
    <property type="molecule type" value="Genomic_DNA"/>
</dbReference>
<dbReference type="PANTHER" id="PTHR31941:SF1">
    <property type="entry name" value="CYTOSKELETAL SIGNALING PROTEIN SLM1"/>
    <property type="match status" value="1"/>
</dbReference>
<name>A0A1C7NNJ5_9FUNG</name>
<dbReference type="SMART" id="SM00233">
    <property type="entry name" value="PH"/>
    <property type="match status" value="1"/>
</dbReference>
<dbReference type="InterPro" id="IPR001849">
    <property type="entry name" value="PH_domain"/>
</dbReference>
<dbReference type="Gene3D" id="2.30.29.30">
    <property type="entry name" value="Pleckstrin-homology domain (PH domain)/Phosphotyrosine-binding domain (PTB)"/>
    <property type="match status" value="1"/>
</dbReference>
<gene>
    <name evidence="4" type="primary">slm1_0</name>
    <name evidence="4" type="ORF">A0J61_01274</name>
</gene>
<dbReference type="PANTHER" id="PTHR31941">
    <property type="entry name" value="CYTOSKELETAL SIGNALING PROTEIN SLM1"/>
    <property type="match status" value="1"/>
</dbReference>
<dbReference type="Pfam" id="PF20400">
    <property type="entry name" value="BAR_4"/>
    <property type="match status" value="1"/>
</dbReference>
<dbReference type="InParanoid" id="A0A1C7NNJ5"/>
<dbReference type="Proteomes" id="UP000093000">
    <property type="component" value="Unassembled WGS sequence"/>
</dbReference>
<comment type="caution">
    <text evidence="4">The sequence shown here is derived from an EMBL/GenBank/DDBJ whole genome shotgun (WGS) entry which is preliminary data.</text>
</comment>
<evidence type="ECO:0000313" key="5">
    <source>
        <dbReference type="Proteomes" id="UP000093000"/>
    </source>
</evidence>
<dbReference type="STRING" id="101091.A0A1C7NNJ5"/>
<proteinExistence type="predicted"/>
<sequence length="700" mass="80792">MSSILSKKQWARGQRSNAISPLKVSASQLEKLETSFNPSSCATTAIGSPSSVKVLFPSISIFNLPTMLQSTPPLPSYSSTNLASPSACYSPTTSNHKLVSPPPQFAIEHNYRRFLKRPRWRKRSIRKGYPSAFKTFLFDDVAPGTLSQGIRPVRLLIERLEAWHLLSKRLFQYFEIVGSIETRVAKKYRKLENAMVFPTNGQHVHYRKSFRKPLRIRQRRRCLLHKDNQLLQMHFSFQGGIRSICEAWQRYHANTARDHADLATFLRNEAIPTLSNIKRELKWMIKAIRNDGRLSLVHLTNMKGKAARRLKQLDRQLVFFDQHPYHGHMKKDPWLMNAAVVKQMVKVYNQENKMHETVLRLQRETLISEEHLIEELRRLCQQIQQMQDQSSLGVDRGIQAITSAFEKVRMDSDWCNFQKQHEEQLVSETAAFRHPDHLQYPNHTHVLLQPVFAAHMERRSRIFRNWHEYIYVLTPAGFLHEYRKSSHYPGKPDATIFVPHYKVSSLATNLHHNLIFQLQPHTASRNLLQSHHNALPKQWFTSKQRWGLCDRMTWTLRAKSAADMEAWLFHLTESSERYRPIALDVLSGRLPNTISKPKLEAPGERNQIVSLQESDINVAEEETHKTLAPSIEDDPIEEEKLIVEDVPSAEDASPVEDTPPVEDAPPIEDISPTESKSEEEVLSATKSEDSKEVSETATEE</sequence>
<evidence type="ECO:0000259" key="3">
    <source>
        <dbReference type="SMART" id="SM00233"/>
    </source>
</evidence>
<accession>A0A1C7NNJ5</accession>